<accession>A0A9X3CY72</accession>
<dbReference type="Proteomes" id="UP001148482">
    <property type="component" value="Unassembled WGS sequence"/>
</dbReference>
<evidence type="ECO:0000313" key="2">
    <source>
        <dbReference type="EMBL" id="MCX2838840.1"/>
    </source>
</evidence>
<dbReference type="RefSeq" id="WP_266070143.1">
    <property type="nucleotide sequence ID" value="NZ_JAPJDA010000018.1"/>
</dbReference>
<keyword evidence="3" id="KW-1185">Reference proteome</keyword>
<reference evidence="2" key="1">
    <citation type="submission" date="2022-11" db="EMBL/GenBank/DDBJ databases">
        <title>Salinimicrobium profundisediminis sp. nov., isolated from deep-sea sediment of the Mariana Trench.</title>
        <authorList>
            <person name="Fu H."/>
        </authorList>
    </citation>
    <scope>NUCLEOTIDE SEQUENCE</scope>
    <source>
        <strain evidence="2">MT39</strain>
    </source>
</reference>
<evidence type="ECO:0000313" key="3">
    <source>
        <dbReference type="Proteomes" id="UP001148482"/>
    </source>
</evidence>
<proteinExistence type="predicted"/>
<keyword evidence="1" id="KW-0472">Membrane</keyword>
<feature type="transmembrane region" description="Helical" evidence="1">
    <location>
        <begin position="103"/>
        <end position="125"/>
    </location>
</feature>
<gene>
    <name evidence="2" type="ORF">OQ279_11850</name>
</gene>
<comment type="caution">
    <text evidence="2">The sequence shown here is derived from an EMBL/GenBank/DDBJ whole genome shotgun (WGS) entry which is preliminary data.</text>
</comment>
<feature type="transmembrane region" description="Helical" evidence="1">
    <location>
        <begin position="72"/>
        <end position="91"/>
    </location>
</feature>
<name>A0A9X3CY72_9FLAO</name>
<keyword evidence="1" id="KW-1133">Transmembrane helix</keyword>
<feature type="transmembrane region" description="Helical" evidence="1">
    <location>
        <begin position="45"/>
        <end position="65"/>
    </location>
</feature>
<dbReference type="EMBL" id="JAPJDA010000018">
    <property type="protein sequence ID" value="MCX2838840.1"/>
    <property type="molecule type" value="Genomic_DNA"/>
</dbReference>
<evidence type="ECO:0000256" key="1">
    <source>
        <dbReference type="SAM" id="Phobius"/>
    </source>
</evidence>
<keyword evidence="1" id="KW-0812">Transmembrane</keyword>
<protein>
    <submittedName>
        <fullName evidence="2">Uncharacterized protein</fullName>
    </submittedName>
</protein>
<feature type="transmembrane region" description="Helical" evidence="1">
    <location>
        <begin position="12"/>
        <end position="30"/>
    </location>
</feature>
<organism evidence="2 3">
    <name type="scientific">Salinimicrobium profundisediminis</name>
    <dbReference type="NCBI Taxonomy" id="2994553"/>
    <lineage>
        <taxon>Bacteria</taxon>
        <taxon>Pseudomonadati</taxon>
        <taxon>Bacteroidota</taxon>
        <taxon>Flavobacteriia</taxon>
        <taxon>Flavobacteriales</taxon>
        <taxon>Flavobacteriaceae</taxon>
        <taxon>Salinimicrobium</taxon>
    </lineage>
</organism>
<dbReference type="AlphaFoldDB" id="A0A9X3CY72"/>
<sequence length="134" mass="15448">MNPLIFKDLFRFVLLLFLVAGLSYGIHYFVVTSYFSRQTLELVNFAYKFCVGITLLFTSTIILASSHLKEQLGFIFLISGMVKLGIFYFLIKTSGFDLDKSVFLHFFVPYALSVVVEIIYIAKILNRTNFSKDR</sequence>